<accession>A0A5B7JPB1</accession>
<feature type="region of interest" description="Disordered" evidence="1">
    <location>
        <begin position="1"/>
        <end position="50"/>
    </location>
</feature>
<dbReference type="AlphaFoldDB" id="A0A5B7JPB1"/>
<proteinExistence type="predicted"/>
<evidence type="ECO:0000256" key="1">
    <source>
        <dbReference type="SAM" id="MobiDB-lite"/>
    </source>
</evidence>
<protein>
    <submittedName>
        <fullName evidence="2">Uncharacterized protein</fullName>
    </submittedName>
</protein>
<feature type="region of interest" description="Disordered" evidence="1">
    <location>
        <begin position="121"/>
        <end position="141"/>
    </location>
</feature>
<reference evidence="2 3" key="1">
    <citation type="submission" date="2019-05" db="EMBL/GenBank/DDBJ databases">
        <title>Another draft genome of Portunus trituberculatus and its Hox gene families provides insights of decapod evolution.</title>
        <authorList>
            <person name="Jeong J.-H."/>
            <person name="Song I."/>
            <person name="Kim S."/>
            <person name="Choi T."/>
            <person name="Kim D."/>
            <person name="Ryu S."/>
            <person name="Kim W."/>
        </authorList>
    </citation>
    <scope>NUCLEOTIDE SEQUENCE [LARGE SCALE GENOMIC DNA]</scope>
    <source>
        <tissue evidence="2">Muscle</tissue>
    </source>
</reference>
<organism evidence="2 3">
    <name type="scientific">Portunus trituberculatus</name>
    <name type="common">Swimming crab</name>
    <name type="synonym">Neptunus trituberculatus</name>
    <dbReference type="NCBI Taxonomy" id="210409"/>
    <lineage>
        <taxon>Eukaryota</taxon>
        <taxon>Metazoa</taxon>
        <taxon>Ecdysozoa</taxon>
        <taxon>Arthropoda</taxon>
        <taxon>Crustacea</taxon>
        <taxon>Multicrustacea</taxon>
        <taxon>Malacostraca</taxon>
        <taxon>Eumalacostraca</taxon>
        <taxon>Eucarida</taxon>
        <taxon>Decapoda</taxon>
        <taxon>Pleocyemata</taxon>
        <taxon>Brachyura</taxon>
        <taxon>Eubrachyura</taxon>
        <taxon>Portunoidea</taxon>
        <taxon>Portunidae</taxon>
        <taxon>Portuninae</taxon>
        <taxon>Portunus</taxon>
    </lineage>
</organism>
<keyword evidence="3" id="KW-1185">Reference proteome</keyword>
<evidence type="ECO:0000313" key="2">
    <source>
        <dbReference type="EMBL" id="MPC94928.1"/>
    </source>
</evidence>
<feature type="compositionally biased region" description="Polar residues" evidence="1">
    <location>
        <begin position="34"/>
        <end position="44"/>
    </location>
</feature>
<sequence length="199" mass="22154">MSLNNEGRKKRFPLHTSGHARRGEPDAPSPLQPKHSSAPQQASPSRRIPSFPPGLFFPSPVYPFTSPSALPLHQPRRTSIPMCRMSASTYQRWKGCAGVIPGIWNTRPLPQLDMHSQNQTRLFNPSHPAKMVPRQQQGRERKRMPICIHRGEFQPCRHSARVAEASRVMVVTCAALATRWSGHGTPLLPATHLSVGQAD</sequence>
<gene>
    <name evidence="2" type="ORF">E2C01_090119</name>
</gene>
<name>A0A5B7JPB1_PORTR</name>
<comment type="caution">
    <text evidence="2">The sequence shown here is derived from an EMBL/GenBank/DDBJ whole genome shotgun (WGS) entry which is preliminary data.</text>
</comment>
<evidence type="ECO:0000313" key="3">
    <source>
        <dbReference type="Proteomes" id="UP000324222"/>
    </source>
</evidence>
<dbReference type="Proteomes" id="UP000324222">
    <property type="component" value="Unassembled WGS sequence"/>
</dbReference>
<dbReference type="EMBL" id="VSRR010100331">
    <property type="protein sequence ID" value="MPC94928.1"/>
    <property type="molecule type" value="Genomic_DNA"/>
</dbReference>